<evidence type="ECO:0000256" key="5">
    <source>
        <dbReference type="ARBA" id="ARBA00022989"/>
    </source>
</evidence>
<keyword evidence="6 7" id="KW-0472">Membrane</keyword>
<evidence type="ECO:0000313" key="10">
    <source>
        <dbReference type="Proteomes" id="UP000001213"/>
    </source>
</evidence>
<dbReference type="InterPro" id="IPR000515">
    <property type="entry name" value="MetI-like"/>
</dbReference>
<sequence length="303" mass="33994">MTAVTRRPEGRRRARRSDDTRLALLFILPAGIGLAVFIIWPLIRGIQLSFTKYNMLTPAEFNGVENYVRMFQDPVFWHSVRVTLYFVVLNIVVQMVFALVIAVLMHRLTQSSFVRGIVLSPYLMANVVAGMLFLWILDYQMGIGNHVLEWMGLDKLAFFNDPDLAMPTIVLVNVWRHVGYTALLIFAGLQMIPATVYEAAKLDGASETAMFFRITVPLLRPILALVLIVSVIGSFQVFDTVAVTTAGGPGNATQVLQYYIYDVAFGRFQFGYAFAMSVALLVLLSVITFVQYRLTRADSSDLD</sequence>
<keyword evidence="3" id="KW-1003">Cell membrane</keyword>
<dbReference type="EMBL" id="CP001966">
    <property type="protein sequence ID" value="ADG78258.1"/>
    <property type="molecule type" value="Genomic_DNA"/>
</dbReference>
<reference evidence="10" key="1">
    <citation type="submission" date="2010-03" db="EMBL/GenBank/DDBJ databases">
        <title>The complete chromosome of Tsukamurella paurometabola DSM 20162.</title>
        <authorList>
            <consortium name="US DOE Joint Genome Institute (JGI-PGF)"/>
            <person name="Lucas S."/>
            <person name="Copeland A."/>
            <person name="Lapidus A."/>
            <person name="Glavina del Rio T."/>
            <person name="Dalin E."/>
            <person name="Tice H."/>
            <person name="Bruce D."/>
            <person name="Goodwin L."/>
            <person name="Pitluck S."/>
            <person name="Kyrpides N."/>
            <person name="Mavromatis K."/>
            <person name="Ivanova N."/>
            <person name="Mikhailova N."/>
            <person name="Munk A.C."/>
            <person name="Brettin T."/>
            <person name="Detter J.C."/>
            <person name="Tapia R."/>
            <person name="Han C."/>
            <person name="Larimer F."/>
            <person name="Land M."/>
            <person name="Hauser L."/>
            <person name="Markowitz V."/>
            <person name="Cheng J.-F."/>
            <person name="Hugenholtz P."/>
            <person name="Woyke T."/>
            <person name="Wu D."/>
            <person name="Jando M."/>
            <person name="Brambilla E."/>
            <person name="Klenk H.-P."/>
            <person name="Eisen J.A."/>
        </authorList>
    </citation>
    <scope>NUCLEOTIDE SEQUENCE [LARGE SCALE GENOMIC DNA]</scope>
    <source>
        <strain evidence="10">ATCC 8368 / DSM 20162 / CCUG 35730 / CIP 100753 / JCM 10117 / KCTC 9821 / NBRC 16120 / NCIMB 702349 / NCTC 13040</strain>
    </source>
</reference>
<evidence type="ECO:0000256" key="7">
    <source>
        <dbReference type="RuleBase" id="RU363032"/>
    </source>
</evidence>
<feature type="transmembrane region" description="Helical" evidence="7">
    <location>
        <begin position="218"/>
        <end position="238"/>
    </location>
</feature>
<reference evidence="9 10" key="2">
    <citation type="journal article" date="2011" name="Stand. Genomic Sci.">
        <title>Complete genome sequence of Tsukamurella paurometabola type strain (no. 33).</title>
        <authorList>
            <person name="Munk A.C."/>
            <person name="Lapidus A."/>
            <person name="Lucas S."/>
            <person name="Nolan M."/>
            <person name="Tice H."/>
            <person name="Cheng J.F."/>
            <person name="Del Rio T.G."/>
            <person name="Goodwin L."/>
            <person name="Pitluck S."/>
            <person name="Liolios K."/>
            <person name="Huntemann M."/>
            <person name="Ivanova N."/>
            <person name="Mavromatis K."/>
            <person name="Mikhailova N."/>
            <person name="Pati A."/>
            <person name="Chen A."/>
            <person name="Palaniappan K."/>
            <person name="Tapia R."/>
            <person name="Han C."/>
            <person name="Land M."/>
            <person name="Hauser L."/>
            <person name="Chang Y.J."/>
            <person name="Jeffries C.D."/>
            <person name="Brettin T."/>
            <person name="Yasawong M."/>
            <person name="Brambilla E.M."/>
            <person name="Rohde M."/>
            <person name="Sikorski J."/>
            <person name="Goker M."/>
            <person name="Detter J.C."/>
            <person name="Woyke T."/>
            <person name="Bristow J."/>
            <person name="Eisen J.A."/>
            <person name="Markowitz V."/>
            <person name="Hugenholtz P."/>
            <person name="Kyrpides N.C."/>
            <person name="Klenk H.P."/>
        </authorList>
    </citation>
    <scope>NUCLEOTIDE SEQUENCE [LARGE SCALE GENOMIC DNA]</scope>
    <source>
        <strain evidence="10">ATCC 8368 / DSM 20162 / CCUG 35730 / CIP 100753 / JCM 10117 / KCTC 9821 / NBRC 16120 / NCIMB 702349 / NCTC 13040</strain>
    </source>
</reference>
<feature type="transmembrane region" description="Helical" evidence="7">
    <location>
        <begin position="270"/>
        <end position="290"/>
    </location>
</feature>
<proteinExistence type="inferred from homology"/>
<dbReference type="KEGG" id="tpr:Tpau_1637"/>
<evidence type="ECO:0000256" key="3">
    <source>
        <dbReference type="ARBA" id="ARBA00022475"/>
    </source>
</evidence>
<feature type="transmembrane region" description="Helical" evidence="7">
    <location>
        <begin position="21"/>
        <end position="43"/>
    </location>
</feature>
<evidence type="ECO:0000259" key="8">
    <source>
        <dbReference type="PROSITE" id="PS50928"/>
    </source>
</evidence>
<dbReference type="PANTHER" id="PTHR30193">
    <property type="entry name" value="ABC TRANSPORTER PERMEASE PROTEIN"/>
    <property type="match status" value="1"/>
</dbReference>
<dbReference type="RefSeq" id="WP_013126289.1">
    <property type="nucleotide sequence ID" value="NC_014158.1"/>
</dbReference>
<dbReference type="PROSITE" id="PS50928">
    <property type="entry name" value="ABC_TM1"/>
    <property type="match status" value="1"/>
</dbReference>
<dbReference type="SUPFAM" id="SSF160964">
    <property type="entry name" value="MalF N-terminal region-like"/>
    <property type="match status" value="1"/>
</dbReference>
<evidence type="ECO:0000256" key="1">
    <source>
        <dbReference type="ARBA" id="ARBA00004651"/>
    </source>
</evidence>
<feature type="transmembrane region" description="Helical" evidence="7">
    <location>
        <begin position="117"/>
        <end position="137"/>
    </location>
</feature>
<dbReference type="HOGENOM" id="CLU_016047_0_2_11"/>
<dbReference type="GO" id="GO:0055085">
    <property type="term" value="P:transmembrane transport"/>
    <property type="evidence" value="ECO:0007669"/>
    <property type="project" value="InterPro"/>
</dbReference>
<dbReference type="InterPro" id="IPR051393">
    <property type="entry name" value="ABC_transporter_permease"/>
</dbReference>
<dbReference type="Pfam" id="PF00528">
    <property type="entry name" value="BPD_transp_1"/>
    <property type="match status" value="1"/>
</dbReference>
<comment type="similarity">
    <text evidence="7">Belongs to the binding-protein-dependent transport system permease family.</text>
</comment>
<comment type="subcellular location">
    <subcellularLocation>
        <location evidence="1 7">Cell membrane</location>
        <topology evidence="1 7">Multi-pass membrane protein</topology>
    </subcellularLocation>
</comment>
<evidence type="ECO:0000256" key="4">
    <source>
        <dbReference type="ARBA" id="ARBA00022692"/>
    </source>
</evidence>
<evidence type="ECO:0000256" key="2">
    <source>
        <dbReference type="ARBA" id="ARBA00022448"/>
    </source>
</evidence>
<feature type="transmembrane region" description="Helical" evidence="7">
    <location>
        <begin position="84"/>
        <end position="105"/>
    </location>
</feature>
<dbReference type="GO" id="GO:0005886">
    <property type="term" value="C:plasma membrane"/>
    <property type="evidence" value="ECO:0007669"/>
    <property type="project" value="UniProtKB-SubCell"/>
</dbReference>
<feature type="transmembrane region" description="Helical" evidence="7">
    <location>
        <begin position="178"/>
        <end position="197"/>
    </location>
</feature>
<evidence type="ECO:0000256" key="6">
    <source>
        <dbReference type="ARBA" id="ARBA00023136"/>
    </source>
</evidence>
<dbReference type="AlphaFoldDB" id="D5UYF1"/>
<keyword evidence="2 7" id="KW-0813">Transport</keyword>
<dbReference type="PANTHER" id="PTHR30193:SF41">
    <property type="entry name" value="DIACETYLCHITOBIOSE UPTAKE SYSTEM PERMEASE PROTEIN NGCF"/>
    <property type="match status" value="1"/>
</dbReference>
<keyword evidence="4 7" id="KW-0812">Transmembrane</keyword>
<accession>D5UYF1</accession>
<dbReference type="eggNOG" id="COG1175">
    <property type="taxonomic scope" value="Bacteria"/>
</dbReference>
<dbReference type="Proteomes" id="UP000001213">
    <property type="component" value="Chromosome"/>
</dbReference>
<evidence type="ECO:0000313" key="9">
    <source>
        <dbReference type="EMBL" id="ADG78258.1"/>
    </source>
</evidence>
<gene>
    <name evidence="9" type="ordered locus">Tpau_1637</name>
</gene>
<protein>
    <submittedName>
        <fullName evidence="9">Binding-protein-dependent transport systems inner membrane component</fullName>
    </submittedName>
</protein>
<keyword evidence="10" id="KW-1185">Reference proteome</keyword>
<feature type="domain" description="ABC transmembrane type-1" evidence="8">
    <location>
        <begin position="80"/>
        <end position="291"/>
    </location>
</feature>
<dbReference type="STRING" id="521096.Tpau_1637"/>
<dbReference type="InterPro" id="IPR035906">
    <property type="entry name" value="MetI-like_sf"/>
</dbReference>
<dbReference type="Gene3D" id="1.10.3720.10">
    <property type="entry name" value="MetI-like"/>
    <property type="match status" value="1"/>
</dbReference>
<name>D5UYF1_TSUPD</name>
<dbReference type="SUPFAM" id="SSF161098">
    <property type="entry name" value="MetI-like"/>
    <property type="match status" value="1"/>
</dbReference>
<keyword evidence="5 7" id="KW-1133">Transmembrane helix</keyword>
<organism evidence="9 10">
    <name type="scientific">Tsukamurella paurometabola (strain ATCC 8368 / DSM 20162 / CCUG 35730 / CIP 100753 / JCM 10117 / KCTC 9821 / NBRC 16120 / NCIMB 702349 / NCTC 13040)</name>
    <name type="common">Corynebacterium paurometabolum</name>
    <dbReference type="NCBI Taxonomy" id="521096"/>
    <lineage>
        <taxon>Bacteria</taxon>
        <taxon>Bacillati</taxon>
        <taxon>Actinomycetota</taxon>
        <taxon>Actinomycetes</taxon>
        <taxon>Mycobacteriales</taxon>
        <taxon>Tsukamurellaceae</taxon>
        <taxon>Tsukamurella</taxon>
    </lineage>
</organism>
<dbReference type="CDD" id="cd06261">
    <property type="entry name" value="TM_PBP2"/>
    <property type="match status" value="1"/>
</dbReference>